<proteinExistence type="predicted"/>
<accession>A0ACC0WMS2</accession>
<dbReference type="EMBL" id="CM047591">
    <property type="protein sequence ID" value="KAI9919026.1"/>
    <property type="molecule type" value="Genomic_DNA"/>
</dbReference>
<comment type="caution">
    <text evidence="1">The sequence shown here is derived from an EMBL/GenBank/DDBJ whole genome shotgun (WGS) entry which is preliminary data.</text>
</comment>
<sequence length="79" mass="8798">MTSTGPSIRPSRLQPFSTFSPAIPGIQSDQSTALPVPSESVVNLQTTLPRRAYLNFYHPYSIPEDHDYDDDIADDDDDD</sequence>
<evidence type="ECO:0000313" key="2">
    <source>
        <dbReference type="Proteomes" id="UP001163321"/>
    </source>
</evidence>
<evidence type="ECO:0000313" key="1">
    <source>
        <dbReference type="EMBL" id="KAI9919026.1"/>
    </source>
</evidence>
<keyword evidence="2" id="KW-1185">Reference proteome</keyword>
<name>A0ACC0WMS2_9STRA</name>
<reference evidence="1 2" key="1">
    <citation type="journal article" date="2022" name="bioRxiv">
        <title>The genome of the oomycete Peronosclerospora sorghi, a cosmopolitan pathogen of maize and sorghum, is inflated with dispersed pseudogenes.</title>
        <authorList>
            <person name="Fletcher K."/>
            <person name="Martin F."/>
            <person name="Isakeit T."/>
            <person name="Cavanaugh K."/>
            <person name="Magill C."/>
            <person name="Michelmore R."/>
        </authorList>
    </citation>
    <scope>NUCLEOTIDE SEQUENCE [LARGE SCALE GENOMIC DNA]</scope>
    <source>
        <strain evidence="1">P6</strain>
    </source>
</reference>
<gene>
    <name evidence="1" type="ORF">PsorP6_011492</name>
</gene>
<dbReference type="Proteomes" id="UP001163321">
    <property type="component" value="Chromosome 12"/>
</dbReference>
<protein>
    <submittedName>
        <fullName evidence="1">Uncharacterized protein</fullName>
    </submittedName>
</protein>
<organism evidence="1 2">
    <name type="scientific">Peronosclerospora sorghi</name>
    <dbReference type="NCBI Taxonomy" id="230839"/>
    <lineage>
        <taxon>Eukaryota</taxon>
        <taxon>Sar</taxon>
        <taxon>Stramenopiles</taxon>
        <taxon>Oomycota</taxon>
        <taxon>Peronosporomycetes</taxon>
        <taxon>Peronosporales</taxon>
        <taxon>Peronosporaceae</taxon>
        <taxon>Peronosclerospora</taxon>
    </lineage>
</organism>